<gene>
    <name evidence="1" type="ORF">SCALOS_LOCUS10040</name>
</gene>
<evidence type="ECO:0000313" key="2">
    <source>
        <dbReference type="Proteomes" id="UP000789860"/>
    </source>
</evidence>
<protein>
    <submittedName>
        <fullName evidence="1">5136_t:CDS:1</fullName>
    </submittedName>
</protein>
<feature type="non-terminal residue" evidence="1">
    <location>
        <position position="144"/>
    </location>
</feature>
<dbReference type="EMBL" id="CAJVPM010034937">
    <property type="protein sequence ID" value="CAG8688632.1"/>
    <property type="molecule type" value="Genomic_DNA"/>
</dbReference>
<comment type="caution">
    <text evidence="1">The sequence shown here is derived from an EMBL/GenBank/DDBJ whole genome shotgun (WGS) entry which is preliminary data.</text>
</comment>
<accession>A0ACA9P259</accession>
<proteinExistence type="predicted"/>
<dbReference type="Proteomes" id="UP000789860">
    <property type="component" value="Unassembled WGS sequence"/>
</dbReference>
<sequence length="144" mass="16395">MIPDQTLATKLVKGKKKIKDKITVLLYMNTTGTDKLKLLVIGKSTNPYCFKGIRRENLDVKYDSSKKAWMTEAIFERWIKSLNNACRLNRKKILLLVDGATSHSNCELTNVKLHFLPPNTTPYLQPYAINCGQEIPKINLLSTI</sequence>
<evidence type="ECO:0000313" key="1">
    <source>
        <dbReference type="EMBL" id="CAG8688632.1"/>
    </source>
</evidence>
<feature type="non-terminal residue" evidence="1">
    <location>
        <position position="1"/>
    </location>
</feature>
<keyword evidence="2" id="KW-1185">Reference proteome</keyword>
<reference evidence="1" key="1">
    <citation type="submission" date="2021-06" db="EMBL/GenBank/DDBJ databases">
        <authorList>
            <person name="Kallberg Y."/>
            <person name="Tangrot J."/>
            <person name="Rosling A."/>
        </authorList>
    </citation>
    <scope>NUCLEOTIDE SEQUENCE</scope>
    <source>
        <strain evidence="1">AU212A</strain>
    </source>
</reference>
<name>A0ACA9P259_9GLOM</name>
<organism evidence="1 2">
    <name type="scientific">Scutellospora calospora</name>
    <dbReference type="NCBI Taxonomy" id="85575"/>
    <lineage>
        <taxon>Eukaryota</taxon>
        <taxon>Fungi</taxon>
        <taxon>Fungi incertae sedis</taxon>
        <taxon>Mucoromycota</taxon>
        <taxon>Glomeromycotina</taxon>
        <taxon>Glomeromycetes</taxon>
        <taxon>Diversisporales</taxon>
        <taxon>Gigasporaceae</taxon>
        <taxon>Scutellospora</taxon>
    </lineage>
</organism>